<keyword evidence="2" id="KW-1185">Reference proteome</keyword>
<organism evidence="1 2">
    <name type="scientific">Streptomyces pulveraceus</name>
    <dbReference type="NCBI Taxonomy" id="68258"/>
    <lineage>
        <taxon>Bacteria</taxon>
        <taxon>Bacillati</taxon>
        <taxon>Actinomycetota</taxon>
        <taxon>Actinomycetes</taxon>
        <taxon>Kitasatosporales</taxon>
        <taxon>Streptomycetaceae</taxon>
        <taxon>Streptomyces</taxon>
    </lineage>
</organism>
<name>A0ABW1GKM0_9ACTN</name>
<dbReference type="EMBL" id="JBHSPU010000016">
    <property type="protein sequence ID" value="MFC5915354.1"/>
    <property type="molecule type" value="Genomic_DNA"/>
</dbReference>
<evidence type="ECO:0000313" key="1">
    <source>
        <dbReference type="EMBL" id="MFC5915354.1"/>
    </source>
</evidence>
<sequence>MPDLTDRRDRAAEALGLALPAEAEVLARLHQVATGAGKDFVLVFTAEDEPYGPLIEG</sequence>
<evidence type="ECO:0000313" key="2">
    <source>
        <dbReference type="Proteomes" id="UP001596200"/>
    </source>
</evidence>
<proteinExistence type="predicted"/>
<reference evidence="2" key="1">
    <citation type="journal article" date="2019" name="Int. J. Syst. Evol. Microbiol.">
        <title>The Global Catalogue of Microorganisms (GCM) 10K type strain sequencing project: providing services to taxonomists for standard genome sequencing and annotation.</title>
        <authorList>
            <consortium name="The Broad Institute Genomics Platform"/>
            <consortium name="The Broad Institute Genome Sequencing Center for Infectious Disease"/>
            <person name="Wu L."/>
            <person name="Ma J."/>
        </authorList>
    </citation>
    <scope>NUCLEOTIDE SEQUENCE [LARGE SCALE GENOMIC DNA]</scope>
    <source>
        <strain evidence="2">JCM 4147</strain>
    </source>
</reference>
<accession>A0ABW1GKM0</accession>
<dbReference type="RefSeq" id="WP_386420365.1">
    <property type="nucleotide sequence ID" value="NZ_JBHSPU010000016.1"/>
</dbReference>
<protein>
    <submittedName>
        <fullName evidence="1">Uncharacterized protein</fullName>
    </submittedName>
</protein>
<dbReference type="Proteomes" id="UP001596200">
    <property type="component" value="Unassembled WGS sequence"/>
</dbReference>
<comment type="caution">
    <text evidence="1">The sequence shown here is derived from an EMBL/GenBank/DDBJ whole genome shotgun (WGS) entry which is preliminary data.</text>
</comment>
<gene>
    <name evidence="1" type="ORF">ACFP1B_18275</name>
</gene>